<name>A0A9P6KZ04_9MICR</name>
<sequence>MEKLFVAISSSNRIAPFELEKGQLITYMDEQEGYTVGKPKEWFKEVFEETRSRYAQSYRTEGKNSEKIDIGDRVLYMQPCRSLSKLDSIWTDKEKVIETGYNSYR</sequence>
<gene>
    <name evidence="1" type="ORF">NGRA_1542</name>
</gene>
<evidence type="ECO:0000313" key="2">
    <source>
        <dbReference type="Proteomes" id="UP000740883"/>
    </source>
</evidence>
<protein>
    <submittedName>
        <fullName evidence="1">Uncharacterized protein</fullName>
    </submittedName>
</protein>
<evidence type="ECO:0000313" key="1">
    <source>
        <dbReference type="EMBL" id="KAF9763058.1"/>
    </source>
</evidence>
<dbReference type="AlphaFoldDB" id="A0A9P6KZ04"/>
<dbReference type="Proteomes" id="UP000740883">
    <property type="component" value="Unassembled WGS sequence"/>
</dbReference>
<accession>A0A9P6KZ04</accession>
<dbReference type="EMBL" id="SBJO01000105">
    <property type="protein sequence ID" value="KAF9763058.1"/>
    <property type="molecule type" value="Genomic_DNA"/>
</dbReference>
<proteinExistence type="predicted"/>
<comment type="caution">
    <text evidence="1">The sequence shown here is derived from an EMBL/GenBank/DDBJ whole genome shotgun (WGS) entry which is preliminary data.</text>
</comment>
<keyword evidence="2" id="KW-1185">Reference proteome</keyword>
<reference evidence="1 2" key="1">
    <citation type="journal article" date="2020" name="Genome Biol. Evol.">
        <title>Comparative genomics of strictly vertically transmitted, feminizing microsporidia endosymbionts of amphipod crustaceans.</title>
        <authorList>
            <person name="Cormier A."/>
            <person name="Chebbi M.A."/>
            <person name="Giraud I."/>
            <person name="Wattier R."/>
            <person name="Teixeira M."/>
            <person name="Gilbert C."/>
            <person name="Rigaud T."/>
            <person name="Cordaux R."/>
        </authorList>
    </citation>
    <scope>NUCLEOTIDE SEQUENCE [LARGE SCALE GENOMIC DNA]</scope>
    <source>
        <strain evidence="1 2">Ou3-Ou53</strain>
    </source>
</reference>
<organism evidence="1 2">
    <name type="scientific">Nosema granulosis</name>
    <dbReference type="NCBI Taxonomy" id="83296"/>
    <lineage>
        <taxon>Eukaryota</taxon>
        <taxon>Fungi</taxon>
        <taxon>Fungi incertae sedis</taxon>
        <taxon>Microsporidia</taxon>
        <taxon>Nosematidae</taxon>
        <taxon>Nosema</taxon>
    </lineage>
</organism>